<dbReference type="InterPro" id="IPR018060">
    <property type="entry name" value="HTH_AraC"/>
</dbReference>
<dbReference type="Pfam" id="PF12833">
    <property type="entry name" value="HTH_18"/>
    <property type="match status" value="1"/>
</dbReference>
<dbReference type="PROSITE" id="PS00041">
    <property type="entry name" value="HTH_ARAC_FAMILY_1"/>
    <property type="match status" value="1"/>
</dbReference>
<keyword evidence="6" id="KW-1185">Reference proteome</keyword>
<evidence type="ECO:0000256" key="2">
    <source>
        <dbReference type="ARBA" id="ARBA00023125"/>
    </source>
</evidence>
<comment type="caution">
    <text evidence="5">The sequence shown here is derived from an EMBL/GenBank/DDBJ whole genome shotgun (WGS) entry which is preliminary data.</text>
</comment>
<dbReference type="SMART" id="SM00342">
    <property type="entry name" value="HTH_ARAC"/>
    <property type="match status" value="1"/>
</dbReference>
<reference evidence="5 6" key="1">
    <citation type="submission" date="2021-01" db="EMBL/GenBank/DDBJ databases">
        <title>Genomic Encyclopedia of Type Strains, Phase IV (KMG-IV): sequencing the most valuable type-strain genomes for metagenomic binning, comparative biology and taxonomic classification.</title>
        <authorList>
            <person name="Goeker M."/>
        </authorList>
    </citation>
    <scope>NUCLEOTIDE SEQUENCE [LARGE SCALE GENOMIC DNA]</scope>
    <source>
        <strain evidence="5 6">DSM 23711</strain>
    </source>
</reference>
<dbReference type="Gene3D" id="1.10.10.60">
    <property type="entry name" value="Homeodomain-like"/>
    <property type="match status" value="2"/>
</dbReference>
<dbReference type="SUPFAM" id="SSF46689">
    <property type="entry name" value="Homeodomain-like"/>
    <property type="match status" value="2"/>
</dbReference>
<protein>
    <submittedName>
        <fullName evidence="5">YesN/AraC family two-component response regulator</fullName>
    </submittedName>
</protein>
<evidence type="ECO:0000256" key="3">
    <source>
        <dbReference type="ARBA" id="ARBA00023163"/>
    </source>
</evidence>
<evidence type="ECO:0000256" key="1">
    <source>
        <dbReference type="ARBA" id="ARBA00023015"/>
    </source>
</evidence>
<keyword evidence="3" id="KW-0804">Transcription</keyword>
<dbReference type="InterPro" id="IPR009057">
    <property type="entry name" value="Homeodomain-like_sf"/>
</dbReference>
<proteinExistence type="predicted"/>
<dbReference type="Proteomes" id="UP001296943">
    <property type="component" value="Unassembled WGS sequence"/>
</dbReference>
<sequence length="410" mass="47488">MLPNSEHLNYICKIISQSYDLPVFLLDKNGKLQFEAASNFVENPLLQSKEELLNQLFNPNDSGEFPIIRITSYLENFISIALKDRAGFSGSILVGPIIDSRLTEEMLEALMRDLNISRDKKEEIVPYYKELPVKSKMKIIYISLHLYYMIYQKPLDPAEVIEKNRKINKNYVEIEDPNISISERRQDVRLHHDIMYEKKVLQCIVEGKKEEIVQHWRSSGESGEVGVLSKKSHLRNKKNLGVTVITLATRAAMEGGIHHEVAYTLSDLYIQNLEELKNSKDVENFIEYVLGDFAERVQKNRQLNYSKPINSCLNYIFNHLYEEISLATLADIAGVHPNYLSSIFKKEVGINIKNYILNEKVEEAKTLMRFTDYSLLKISTLLNFHDQSYFTKTFKKFAGLTPNQYKKNPN</sequence>
<evidence type="ECO:0000313" key="5">
    <source>
        <dbReference type="EMBL" id="MBM7570570.1"/>
    </source>
</evidence>
<name>A0ABS2MY11_9BACI</name>
<dbReference type="InterPro" id="IPR018062">
    <property type="entry name" value="HTH_AraC-typ_CS"/>
</dbReference>
<dbReference type="EMBL" id="JAFBDR010000004">
    <property type="protein sequence ID" value="MBM7570570.1"/>
    <property type="molecule type" value="Genomic_DNA"/>
</dbReference>
<keyword evidence="1" id="KW-0805">Transcription regulation</keyword>
<accession>A0ABS2MY11</accession>
<feature type="domain" description="HTH araC/xylS-type" evidence="4">
    <location>
        <begin position="310"/>
        <end position="408"/>
    </location>
</feature>
<keyword evidence="2" id="KW-0238">DNA-binding</keyword>
<gene>
    <name evidence="5" type="ORF">JOC48_001048</name>
</gene>
<organism evidence="5 6">
    <name type="scientific">Aquibacillus albus</name>
    <dbReference type="NCBI Taxonomy" id="1168171"/>
    <lineage>
        <taxon>Bacteria</taxon>
        <taxon>Bacillati</taxon>
        <taxon>Bacillota</taxon>
        <taxon>Bacilli</taxon>
        <taxon>Bacillales</taxon>
        <taxon>Bacillaceae</taxon>
        <taxon>Aquibacillus</taxon>
    </lineage>
</organism>
<dbReference type="RefSeq" id="WP_204497997.1">
    <property type="nucleotide sequence ID" value="NZ_JAFBDR010000004.1"/>
</dbReference>
<dbReference type="PANTHER" id="PTHR43280:SF34">
    <property type="entry name" value="ARAC-FAMILY TRANSCRIPTIONAL REGULATOR"/>
    <property type="match status" value="1"/>
</dbReference>
<dbReference type="PANTHER" id="PTHR43280">
    <property type="entry name" value="ARAC-FAMILY TRANSCRIPTIONAL REGULATOR"/>
    <property type="match status" value="1"/>
</dbReference>
<evidence type="ECO:0000259" key="4">
    <source>
        <dbReference type="PROSITE" id="PS01124"/>
    </source>
</evidence>
<evidence type="ECO:0000313" key="6">
    <source>
        <dbReference type="Proteomes" id="UP001296943"/>
    </source>
</evidence>
<dbReference type="PROSITE" id="PS01124">
    <property type="entry name" value="HTH_ARAC_FAMILY_2"/>
    <property type="match status" value="1"/>
</dbReference>